<dbReference type="EMBL" id="JAFLQZ010000034">
    <property type="protein sequence ID" value="MBO0361131.1"/>
    <property type="molecule type" value="Genomic_DNA"/>
</dbReference>
<gene>
    <name evidence="2" type="ORF">J0X19_24445</name>
</gene>
<keyword evidence="1" id="KW-1133">Transmembrane helix</keyword>
<protein>
    <submittedName>
        <fullName evidence="2">Uncharacterized protein</fullName>
    </submittedName>
</protein>
<feature type="transmembrane region" description="Helical" evidence="1">
    <location>
        <begin position="20"/>
        <end position="42"/>
    </location>
</feature>
<keyword evidence="1" id="KW-0812">Transmembrane</keyword>
<comment type="caution">
    <text evidence="2">The sequence shown here is derived from an EMBL/GenBank/DDBJ whole genome shotgun (WGS) entry which is preliminary data.</text>
</comment>
<evidence type="ECO:0000313" key="2">
    <source>
        <dbReference type="EMBL" id="MBO0361131.1"/>
    </source>
</evidence>
<name>A0A939F1L2_9BACT</name>
<dbReference type="RefSeq" id="WP_206987032.1">
    <property type="nucleotide sequence ID" value="NZ_JAFLQZ010000034.1"/>
</dbReference>
<keyword evidence="1" id="KW-0472">Membrane</keyword>
<organism evidence="2 3">
    <name type="scientific">Hymenobacter telluris</name>
    <dbReference type="NCBI Taxonomy" id="2816474"/>
    <lineage>
        <taxon>Bacteria</taxon>
        <taxon>Pseudomonadati</taxon>
        <taxon>Bacteroidota</taxon>
        <taxon>Cytophagia</taxon>
        <taxon>Cytophagales</taxon>
        <taxon>Hymenobacteraceae</taxon>
        <taxon>Hymenobacter</taxon>
    </lineage>
</organism>
<keyword evidence="3" id="KW-1185">Reference proteome</keyword>
<sequence>MRETSGDGGYSSQRVTAGALSLVLVIGILVSTILLGLVLFYAGTRTLLQQHRIQLQVQQNTRSGIAYLLATPTLPYFQRVDLDLFGSGDDSVVVEKRPWGIFDLVRARASKNNFRDSLIGLVGSRFDPSGQVALYIANDDKPVSMVGSSQVVGDAYLPTLGIRSAYLGTQELPAPTKLVTGRTLPRTTAAAPAVPPPLTCLQQYAALDLSAWLPANSQTLEKLRSVERSFYRPPLVWLQTQPATIRAVTLSGQILLVSTHKLVIEADAHLDNVVVMAPVVVIKAGFHGRLQVFARDTVEIGADSQLAYPSAVCAFSTTGVAKVFLAERSQVHGVVIAANPPGSAATSLVRMHQSSRVVGQLHVEGVLENCGQVTGTVRCRQLLYSTIASFYENYLVDATIDREQLPADYLTTPRLNPQAGLGILAWLP</sequence>
<proteinExistence type="predicted"/>
<dbReference type="Proteomes" id="UP000664144">
    <property type="component" value="Unassembled WGS sequence"/>
</dbReference>
<evidence type="ECO:0000256" key="1">
    <source>
        <dbReference type="SAM" id="Phobius"/>
    </source>
</evidence>
<evidence type="ECO:0000313" key="3">
    <source>
        <dbReference type="Proteomes" id="UP000664144"/>
    </source>
</evidence>
<dbReference type="AlphaFoldDB" id="A0A939F1L2"/>
<accession>A0A939F1L2</accession>
<reference evidence="2" key="1">
    <citation type="submission" date="2021-03" db="EMBL/GenBank/DDBJ databases">
        <authorList>
            <person name="Kim M.K."/>
        </authorList>
    </citation>
    <scope>NUCLEOTIDE SEQUENCE</scope>
    <source>
        <strain evidence="2">BT186</strain>
    </source>
</reference>